<dbReference type="InterPro" id="IPR023563">
    <property type="entry name" value="Ribosomal_uL13_CS"/>
</dbReference>
<gene>
    <name evidence="4 6 7" type="primary">rplM</name>
    <name evidence="7" type="ORF">I6E12_03675</name>
</gene>
<comment type="similarity">
    <text evidence="1 4 5">Belongs to the universal ribosomal protein uL13 family.</text>
</comment>
<dbReference type="EMBL" id="JADYTN010000005">
    <property type="protein sequence ID" value="MCF2563210.1"/>
    <property type="molecule type" value="Genomic_DNA"/>
</dbReference>
<comment type="subunit">
    <text evidence="4">Part of the 50S ribosomal subunit.</text>
</comment>
<evidence type="ECO:0000256" key="1">
    <source>
        <dbReference type="ARBA" id="ARBA00006227"/>
    </source>
</evidence>
<keyword evidence="8" id="KW-1185">Reference proteome</keyword>
<dbReference type="InterPro" id="IPR005823">
    <property type="entry name" value="Ribosomal_uL13_bac-type"/>
</dbReference>
<dbReference type="Gene3D" id="3.90.1180.10">
    <property type="entry name" value="Ribosomal protein L13"/>
    <property type="match status" value="1"/>
</dbReference>
<dbReference type="CDD" id="cd00392">
    <property type="entry name" value="Ribosomal_L13"/>
    <property type="match status" value="1"/>
</dbReference>
<protein>
    <recommendedName>
        <fullName evidence="4">Large ribosomal subunit protein uL13</fullName>
    </recommendedName>
</protein>
<dbReference type="InterPro" id="IPR005822">
    <property type="entry name" value="Ribosomal_uL13"/>
</dbReference>
<dbReference type="NCBIfam" id="TIGR01066">
    <property type="entry name" value="rplM_bact"/>
    <property type="match status" value="1"/>
</dbReference>
<dbReference type="PANTHER" id="PTHR11545:SF2">
    <property type="entry name" value="LARGE RIBOSOMAL SUBUNIT PROTEIN UL13M"/>
    <property type="match status" value="1"/>
</dbReference>
<keyword evidence="3 4" id="KW-0687">Ribonucleoprotein</keyword>
<dbReference type="PIRSF" id="PIRSF002181">
    <property type="entry name" value="Ribosomal_L13"/>
    <property type="match status" value="1"/>
</dbReference>
<proteinExistence type="inferred from homology"/>
<keyword evidence="2 4" id="KW-0689">Ribosomal protein</keyword>
<accession>A0ABS9CED9</accession>
<evidence type="ECO:0000256" key="3">
    <source>
        <dbReference type="ARBA" id="ARBA00023274"/>
    </source>
</evidence>
<evidence type="ECO:0000256" key="6">
    <source>
        <dbReference type="RuleBase" id="RU003878"/>
    </source>
</evidence>
<reference evidence="7 8" key="1">
    <citation type="submission" date="2020-12" db="EMBL/GenBank/DDBJ databases">
        <title>Whole genome sequences of gut porcine anaerobes.</title>
        <authorList>
            <person name="Kubasova T."/>
            <person name="Jahodarova E."/>
            <person name="Rychlik I."/>
        </authorList>
    </citation>
    <scope>NUCLEOTIDE SEQUENCE [LARGE SCALE GENOMIC DNA]</scope>
    <source>
        <strain evidence="7 8">An925</strain>
    </source>
</reference>
<dbReference type="HAMAP" id="MF_01366">
    <property type="entry name" value="Ribosomal_uL13"/>
    <property type="match status" value="1"/>
</dbReference>
<dbReference type="GO" id="GO:0005840">
    <property type="term" value="C:ribosome"/>
    <property type="evidence" value="ECO:0007669"/>
    <property type="project" value="UniProtKB-KW"/>
</dbReference>
<evidence type="ECO:0000256" key="5">
    <source>
        <dbReference type="RuleBase" id="RU003877"/>
    </source>
</evidence>
<sequence length="153" mass="17195">MNTLSYKTISANKETAKKEWVVIDATDQVVGRLASKVAKLIRGKYKPNYTPHVDCGDNVIIINAAKVVFTGKKETDKVYTRYTGYPGGQRFTSPAMLRKQPFGVERILKHAVKGMLPKGPLGRSLLDNLYIYEGTEHNHEAQKPKAIDINQYK</sequence>
<dbReference type="Pfam" id="PF00572">
    <property type="entry name" value="Ribosomal_L13"/>
    <property type="match status" value="1"/>
</dbReference>
<dbReference type="RefSeq" id="WP_094389823.1">
    <property type="nucleotide sequence ID" value="NZ_JADYTN010000005.1"/>
</dbReference>
<comment type="caution">
    <text evidence="7">The sequence shown here is derived from an EMBL/GenBank/DDBJ whole genome shotgun (WGS) entry which is preliminary data.</text>
</comment>
<dbReference type="PANTHER" id="PTHR11545">
    <property type="entry name" value="RIBOSOMAL PROTEIN L13"/>
    <property type="match status" value="1"/>
</dbReference>
<dbReference type="InterPro" id="IPR036899">
    <property type="entry name" value="Ribosomal_uL13_sf"/>
</dbReference>
<comment type="function">
    <text evidence="4 6">This protein is one of the early assembly proteins of the 50S ribosomal subunit, although it is not seen to bind rRNA by itself. It is important during the early stages of 50S assembly.</text>
</comment>
<evidence type="ECO:0000256" key="4">
    <source>
        <dbReference type="HAMAP-Rule" id="MF_01366"/>
    </source>
</evidence>
<dbReference type="PROSITE" id="PS00783">
    <property type="entry name" value="RIBOSOMAL_L13"/>
    <property type="match status" value="1"/>
</dbReference>
<dbReference type="Proteomes" id="UP001200470">
    <property type="component" value="Unassembled WGS sequence"/>
</dbReference>
<name>A0ABS9CED9_9BACT</name>
<evidence type="ECO:0000313" key="7">
    <source>
        <dbReference type="EMBL" id="MCF2563210.1"/>
    </source>
</evidence>
<evidence type="ECO:0000313" key="8">
    <source>
        <dbReference type="Proteomes" id="UP001200470"/>
    </source>
</evidence>
<evidence type="ECO:0000256" key="2">
    <source>
        <dbReference type="ARBA" id="ARBA00022980"/>
    </source>
</evidence>
<dbReference type="SUPFAM" id="SSF52161">
    <property type="entry name" value="Ribosomal protein L13"/>
    <property type="match status" value="1"/>
</dbReference>
<organism evidence="7 8">
    <name type="scientific">Xylanibacter brevis</name>
    <dbReference type="NCBI Taxonomy" id="83231"/>
    <lineage>
        <taxon>Bacteria</taxon>
        <taxon>Pseudomonadati</taxon>
        <taxon>Bacteroidota</taxon>
        <taxon>Bacteroidia</taxon>
        <taxon>Bacteroidales</taxon>
        <taxon>Prevotellaceae</taxon>
        <taxon>Xylanibacter</taxon>
    </lineage>
</organism>